<dbReference type="InterPro" id="IPR016186">
    <property type="entry name" value="C-type_lectin-like/link_sf"/>
</dbReference>
<dbReference type="EMBL" id="CH902620">
    <property type="protein sequence ID" value="EDV32460.2"/>
    <property type="molecule type" value="Genomic_DNA"/>
</dbReference>
<evidence type="ECO:0000313" key="3">
    <source>
        <dbReference type="EMBL" id="EDV32460.2"/>
    </source>
</evidence>
<feature type="chain" id="PRO_5006454792" description="C-type lectin domain-containing protein" evidence="1">
    <location>
        <begin position="21"/>
        <end position="181"/>
    </location>
</feature>
<gene>
    <name evidence="3" type="primary">Dana\GF14041</name>
    <name evidence="3" type="synonym">dana_GLEANR_14802</name>
    <name evidence="3" type="ORF">GF14041</name>
</gene>
<dbReference type="AlphaFoldDB" id="B3MK05"/>
<evidence type="ECO:0000259" key="2">
    <source>
        <dbReference type="PROSITE" id="PS50041"/>
    </source>
</evidence>
<dbReference type="SUPFAM" id="SSF56436">
    <property type="entry name" value="C-type lectin-like"/>
    <property type="match status" value="1"/>
</dbReference>
<dbReference type="InterPro" id="IPR001304">
    <property type="entry name" value="C-type_lectin-like"/>
</dbReference>
<dbReference type="KEGG" id="dan:6496869"/>
<keyword evidence="4" id="KW-1185">Reference proteome</keyword>
<dbReference type="HOGENOM" id="CLU_1002085_0_0_1"/>
<dbReference type="OrthoDB" id="7773875at2759"/>
<dbReference type="PROSITE" id="PS50041">
    <property type="entry name" value="C_TYPE_LECTIN_2"/>
    <property type="match status" value="1"/>
</dbReference>
<dbReference type="GeneID" id="6496869"/>
<dbReference type="SMART" id="SM00034">
    <property type="entry name" value="CLECT"/>
    <property type="match status" value="1"/>
</dbReference>
<feature type="domain" description="C-type lectin" evidence="2">
    <location>
        <begin position="46"/>
        <end position="168"/>
    </location>
</feature>
<dbReference type="Proteomes" id="UP000007801">
    <property type="component" value="Unassembled WGS sequence"/>
</dbReference>
<proteinExistence type="predicted"/>
<keyword evidence="1" id="KW-0732">Signal</keyword>
<accession>B3MK05</accession>
<dbReference type="InterPro" id="IPR050111">
    <property type="entry name" value="C-type_lectin/snaclec_domain"/>
</dbReference>
<evidence type="ECO:0000313" key="4">
    <source>
        <dbReference type="Proteomes" id="UP000007801"/>
    </source>
</evidence>
<dbReference type="Gene3D" id="3.10.100.10">
    <property type="entry name" value="Mannose-Binding Protein A, subunit A"/>
    <property type="match status" value="1"/>
</dbReference>
<dbReference type="InterPro" id="IPR016187">
    <property type="entry name" value="CTDL_fold"/>
</dbReference>
<organism evidence="3 4">
    <name type="scientific">Drosophila ananassae</name>
    <name type="common">Fruit fly</name>
    <dbReference type="NCBI Taxonomy" id="7217"/>
    <lineage>
        <taxon>Eukaryota</taxon>
        <taxon>Metazoa</taxon>
        <taxon>Ecdysozoa</taxon>
        <taxon>Arthropoda</taxon>
        <taxon>Hexapoda</taxon>
        <taxon>Insecta</taxon>
        <taxon>Pterygota</taxon>
        <taxon>Neoptera</taxon>
        <taxon>Endopterygota</taxon>
        <taxon>Diptera</taxon>
        <taxon>Brachycera</taxon>
        <taxon>Muscomorpha</taxon>
        <taxon>Ephydroidea</taxon>
        <taxon>Drosophilidae</taxon>
        <taxon>Drosophila</taxon>
        <taxon>Sophophora</taxon>
    </lineage>
</organism>
<dbReference type="CDD" id="cd00037">
    <property type="entry name" value="CLECT"/>
    <property type="match status" value="1"/>
</dbReference>
<name>B3MK05_DROAN</name>
<dbReference type="PANTHER" id="PTHR22803">
    <property type="entry name" value="MANNOSE, PHOSPHOLIPASE, LECTIN RECEPTOR RELATED"/>
    <property type="match status" value="1"/>
</dbReference>
<protein>
    <recommendedName>
        <fullName evidence="2">C-type lectin domain-containing protein</fullName>
    </recommendedName>
</protein>
<evidence type="ECO:0000256" key="1">
    <source>
        <dbReference type="SAM" id="SignalP"/>
    </source>
</evidence>
<dbReference type="Pfam" id="PF00059">
    <property type="entry name" value="Lectin_C"/>
    <property type="match status" value="1"/>
</dbReference>
<reference evidence="3 4" key="1">
    <citation type="journal article" date="2007" name="Nature">
        <title>Evolution of genes and genomes on the Drosophila phylogeny.</title>
        <authorList>
            <consortium name="Drosophila 12 Genomes Consortium"/>
            <person name="Clark A.G."/>
            <person name="Eisen M.B."/>
            <person name="Smith D.R."/>
            <person name="Bergman C.M."/>
            <person name="Oliver B."/>
            <person name="Markow T.A."/>
            <person name="Kaufman T.C."/>
            <person name="Kellis M."/>
            <person name="Gelbart W."/>
            <person name="Iyer V.N."/>
            <person name="Pollard D.A."/>
            <person name="Sackton T.B."/>
            <person name="Larracuente A.M."/>
            <person name="Singh N.D."/>
            <person name="Abad J.P."/>
            <person name="Abt D.N."/>
            <person name="Adryan B."/>
            <person name="Aguade M."/>
            <person name="Akashi H."/>
            <person name="Anderson W.W."/>
            <person name="Aquadro C.F."/>
            <person name="Ardell D.H."/>
            <person name="Arguello R."/>
            <person name="Artieri C.G."/>
            <person name="Barbash D.A."/>
            <person name="Barker D."/>
            <person name="Barsanti P."/>
            <person name="Batterham P."/>
            <person name="Batzoglou S."/>
            <person name="Begun D."/>
            <person name="Bhutkar A."/>
            <person name="Blanco E."/>
            <person name="Bosak S.A."/>
            <person name="Bradley R.K."/>
            <person name="Brand A.D."/>
            <person name="Brent M.R."/>
            <person name="Brooks A.N."/>
            <person name="Brown R.H."/>
            <person name="Butlin R.K."/>
            <person name="Caggese C."/>
            <person name="Calvi B.R."/>
            <person name="Bernardo de Carvalho A."/>
            <person name="Caspi A."/>
            <person name="Castrezana S."/>
            <person name="Celniker S.E."/>
            <person name="Chang J.L."/>
            <person name="Chapple C."/>
            <person name="Chatterji S."/>
            <person name="Chinwalla A."/>
            <person name="Civetta A."/>
            <person name="Clifton S.W."/>
            <person name="Comeron J.M."/>
            <person name="Costello J.C."/>
            <person name="Coyne J.A."/>
            <person name="Daub J."/>
            <person name="David R.G."/>
            <person name="Delcher A.L."/>
            <person name="Delehaunty K."/>
            <person name="Do C.B."/>
            <person name="Ebling H."/>
            <person name="Edwards K."/>
            <person name="Eickbush T."/>
            <person name="Evans J.D."/>
            <person name="Filipski A."/>
            <person name="Findeiss S."/>
            <person name="Freyhult E."/>
            <person name="Fulton L."/>
            <person name="Fulton R."/>
            <person name="Garcia A.C."/>
            <person name="Gardiner A."/>
            <person name="Garfield D.A."/>
            <person name="Garvin B.E."/>
            <person name="Gibson G."/>
            <person name="Gilbert D."/>
            <person name="Gnerre S."/>
            <person name="Godfrey J."/>
            <person name="Good R."/>
            <person name="Gotea V."/>
            <person name="Gravely B."/>
            <person name="Greenberg A.J."/>
            <person name="Griffiths-Jones S."/>
            <person name="Gross S."/>
            <person name="Guigo R."/>
            <person name="Gustafson E.A."/>
            <person name="Haerty W."/>
            <person name="Hahn M.W."/>
            <person name="Halligan D.L."/>
            <person name="Halpern A.L."/>
            <person name="Halter G.M."/>
            <person name="Han M.V."/>
            <person name="Heger A."/>
            <person name="Hillier L."/>
            <person name="Hinrichs A.S."/>
            <person name="Holmes I."/>
            <person name="Hoskins R.A."/>
            <person name="Hubisz M.J."/>
            <person name="Hultmark D."/>
            <person name="Huntley M.A."/>
            <person name="Jaffe D.B."/>
            <person name="Jagadeeshan S."/>
            <person name="Jeck W.R."/>
            <person name="Johnson J."/>
            <person name="Jones C.D."/>
            <person name="Jordan W.C."/>
            <person name="Karpen G.H."/>
            <person name="Kataoka E."/>
            <person name="Keightley P.D."/>
            <person name="Kheradpour P."/>
            <person name="Kirkness E.F."/>
            <person name="Koerich L.B."/>
            <person name="Kristiansen K."/>
            <person name="Kudrna D."/>
            <person name="Kulathinal R.J."/>
            <person name="Kumar S."/>
            <person name="Kwok R."/>
            <person name="Lander E."/>
            <person name="Langley C.H."/>
            <person name="Lapoint R."/>
            <person name="Lazzaro B.P."/>
            <person name="Lee S.J."/>
            <person name="Levesque L."/>
            <person name="Li R."/>
            <person name="Lin C.F."/>
            <person name="Lin M.F."/>
            <person name="Lindblad-Toh K."/>
            <person name="Llopart A."/>
            <person name="Long M."/>
            <person name="Low L."/>
            <person name="Lozovsky E."/>
            <person name="Lu J."/>
            <person name="Luo M."/>
            <person name="Machado C.A."/>
            <person name="Makalowski W."/>
            <person name="Marzo M."/>
            <person name="Matsuda M."/>
            <person name="Matzkin L."/>
            <person name="McAllister B."/>
            <person name="McBride C.S."/>
            <person name="McKernan B."/>
            <person name="McKernan K."/>
            <person name="Mendez-Lago M."/>
            <person name="Minx P."/>
            <person name="Mollenhauer M.U."/>
            <person name="Montooth K."/>
            <person name="Mount S.M."/>
            <person name="Mu X."/>
            <person name="Myers E."/>
            <person name="Negre B."/>
            <person name="Newfeld S."/>
            <person name="Nielsen R."/>
            <person name="Noor M.A."/>
            <person name="O'Grady P."/>
            <person name="Pachter L."/>
            <person name="Papaceit M."/>
            <person name="Parisi M.J."/>
            <person name="Parisi M."/>
            <person name="Parts L."/>
            <person name="Pedersen J.S."/>
            <person name="Pesole G."/>
            <person name="Phillippy A.M."/>
            <person name="Ponting C.P."/>
            <person name="Pop M."/>
            <person name="Porcelli D."/>
            <person name="Powell J.R."/>
            <person name="Prohaska S."/>
            <person name="Pruitt K."/>
            <person name="Puig M."/>
            <person name="Quesneville H."/>
            <person name="Ram K.R."/>
            <person name="Rand D."/>
            <person name="Rasmussen M.D."/>
            <person name="Reed L.K."/>
            <person name="Reenan R."/>
            <person name="Reily A."/>
            <person name="Remington K.A."/>
            <person name="Rieger T.T."/>
            <person name="Ritchie M.G."/>
            <person name="Robin C."/>
            <person name="Rogers Y.H."/>
            <person name="Rohde C."/>
            <person name="Rozas J."/>
            <person name="Rubenfield M.J."/>
            <person name="Ruiz A."/>
            <person name="Russo S."/>
            <person name="Salzberg S.L."/>
            <person name="Sanchez-Gracia A."/>
            <person name="Saranga D.J."/>
            <person name="Sato H."/>
            <person name="Schaeffer S.W."/>
            <person name="Schatz M.C."/>
            <person name="Schlenke T."/>
            <person name="Schwartz R."/>
            <person name="Segarra C."/>
            <person name="Singh R.S."/>
            <person name="Sirot L."/>
            <person name="Sirota M."/>
            <person name="Sisneros N.B."/>
            <person name="Smith C.D."/>
            <person name="Smith T.F."/>
            <person name="Spieth J."/>
            <person name="Stage D.E."/>
            <person name="Stark A."/>
            <person name="Stephan W."/>
            <person name="Strausberg R.L."/>
            <person name="Strempel S."/>
            <person name="Sturgill D."/>
            <person name="Sutton G."/>
            <person name="Sutton G.G."/>
            <person name="Tao W."/>
            <person name="Teichmann S."/>
            <person name="Tobari Y.N."/>
            <person name="Tomimura Y."/>
            <person name="Tsolas J.M."/>
            <person name="Valente V.L."/>
            <person name="Venter E."/>
            <person name="Venter J.C."/>
            <person name="Vicario S."/>
            <person name="Vieira F.G."/>
            <person name="Vilella A.J."/>
            <person name="Villasante A."/>
            <person name="Walenz B."/>
            <person name="Wang J."/>
            <person name="Wasserman M."/>
            <person name="Watts T."/>
            <person name="Wilson D."/>
            <person name="Wilson R.K."/>
            <person name="Wing R.A."/>
            <person name="Wolfner M.F."/>
            <person name="Wong A."/>
            <person name="Wong G.K."/>
            <person name="Wu C.I."/>
            <person name="Wu G."/>
            <person name="Yamamoto D."/>
            <person name="Yang H.P."/>
            <person name="Yang S.P."/>
            <person name="Yorke J.A."/>
            <person name="Yoshida K."/>
            <person name="Zdobnov E."/>
            <person name="Zhang P."/>
            <person name="Zhang Y."/>
            <person name="Zimin A.V."/>
            <person name="Baldwin J."/>
            <person name="Abdouelleil A."/>
            <person name="Abdulkadir J."/>
            <person name="Abebe A."/>
            <person name="Abera B."/>
            <person name="Abreu J."/>
            <person name="Acer S.C."/>
            <person name="Aftuck L."/>
            <person name="Alexander A."/>
            <person name="An P."/>
            <person name="Anderson E."/>
            <person name="Anderson S."/>
            <person name="Arachi H."/>
            <person name="Azer M."/>
            <person name="Bachantsang P."/>
            <person name="Barry A."/>
            <person name="Bayul T."/>
            <person name="Berlin A."/>
            <person name="Bessette D."/>
            <person name="Bloom T."/>
            <person name="Blye J."/>
            <person name="Boguslavskiy L."/>
            <person name="Bonnet C."/>
            <person name="Boukhgalter B."/>
            <person name="Bourzgui I."/>
            <person name="Brown A."/>
            <person name="Cahill P."/>
            <person name="Channer S."/>
            <person name="Cheshatsang Y."/>
            <person name="Chuda L."/>
            <person name="Citroen M."/>
            <person name="Collymore A."/>
            <person name="Cooke P."/>
            <person name="Costello M."/>
            <person name="D'Aco K."/>
            <person name="Daza R."/>
            <person name="De Haan G."/>
            <person name="DeGray S."/>
            <person name="DeMaso C."/>
            <person name="Dhargay N."/>
            <person name="Dooley K."/>
            <person name="Dooley E."/>
            <person name="Doricent M."/>
            <person name="Dorje P."/>
            <person name="Dorjee K."/>
            <person name="Dupes A."/>
            <person name="Elong R."/>
            <person name="Falk J."/>
            <person name="Farina A."/>
            <person name="Faro S."/>
            <person name="Ferguson D."/>
            <person name="Fisher S."/>
            <person name="Foley C.D."/>
            <person name="Franke A."/>
            <person name="Friedrich D."/>
            <person name="Gadbois L."/>
            <person name="Gearin G."/>
            <person name="Gearin C.R."/>
            <person name="Giannoukos G."/>
            <person name="Goode T."/>
            <person name="Graham J."/>
            <person name="Grandbois E."/>
            <person name="Grewal S."/>
            <person name="Gyaltsen K."/>
            <person name="Hafez N."/>
            <person name="Hagos B."/>
            <person name="Hall J."/>
            <person name="Henson C."/>
            <person name="Hollinger A."/>
            <person name="Honan T."/>
            <person name="Huard M.D."/>
            <person name="Hughes L."/>
            <person name="Hurhula B."/>
            <person name="Husby M.E."/>
            <person name="Kamat A."/>
            <person name="Kanga B."/>
            <person name="Kashin S."/>
            <person name="Khazanovich D."/>
            <person name="Kisner P."/>
            <person name="Lance K."/>
            <person name="Lara M."/>
            <person name="Lee W."/>
            <person name="Lennon N."/>
            <person name="Letendre F."/>
            <person name="LeVine R."/>
            <person name="Lipovsky A."/>
            <person name="Liu X."/>
            <person name="Liu J."/>
            <person name="Liu S."/>
            <person name="Lokyitsang T."/>
            <person name="Lokyitsang Y."/>
            <person name="Lubonja R."/>
            <person name="Lui A."/>
            <person name="MacDonald P."/>
            <person name="Magnisalis V."/>
            <person name="Maru K."/>
            <person name="Matthews C."/>
            <person name="McCusker W."/>
            <person name="McDonough S."/>
            <person name="Mehta T."/>
            <person name="Meldrim J."/>
            <person name="Meneus L."/>
            <person name="Mihai O."/>
            <person name="Mihalev A."/>
            <person name="Mihova T."/>
            <person name="Mittelman R."/>
            <person name="Mlenga V."/>
            <person name="Montmayeur A."/>
            <person name="Mulrain L."/>
            <person name="Navidi A."/>
            <person name="Naylor J."/>
            <person name="Negash T."/>
            <person name="Nguyen T."/>
            <person name="Nguyen N."/>
            <person name="Nicol R."/>
            <person name="Norbu C."/>
            <person name="Norbu N."/>
            <person name="Novod N."/>
            <person name="O'Neill B."/>
            <person name="Osman S."/>
            <person name="Markiewicz E."/>
            <person name="Oyono O.L."/>
            <person name="Patti C."/>
            <person name="Phunkhang P."/>
            <person name="Pierre F."/>
            <person name="Priest M."/>
            <person name="Raghuraman S."/>
            <person name="Rege F."/>
            <person name="Reyes R."/>
            <person name="Rise C."/>
            <person name="Rogov P."/>
            <person name="Ross K."/>
            <person name="Ryan E."/>
            <person name="Settipalli S."/>
            <person name="Shea T."/>
            <person name="Sherpa N."/>
            <person name="Shi L."/>
            <person name="Shih D."/>
            <person name="Sparrow T."/>
            <person name="Spaulding J."/>
            <person name="Stalker J."/>
            <person name="Stange-Thomann N."/>
            <person name="Stavropoulos S."/>
            <person name="Stone C."/>
            <person name="Strader C."/>
            <person name="Tesfaye S."/>
            <person name="Thomson T."/>
            <person name="Thoulutsang Y."/>
            <person name="Thoulutsang D."/>
            <person name="Topham K."/>
            <person name="Topping I."/>
            <person name="Tsamla T."/>
            <person name="Vassiliev H."/>
            <person name="Vo A."/>
            <person name="Wangchuk T."/>
            <person name="Wangdi T."/>
            <person name="Weiand M."/>
            <person name="Wilkinson J."/>
            <person name="Wilson A."/>
            <person name="Yadav S."/>
            <person name="Young G."/>
            <person name="Yu Q."/>
            <person name="Zembek L."/>
            <person name="Zhong D."/>
            <person name="Zimmer A."/>
            <person name="Zwirko Z."/>
            <person name="Jaffe D.B."/>
            <person name="Alvarez P."/>
            <person name="Brockman W."/>
            <person name="Butler J."/>
            <person name="Chin C."/>
            <person name="Gnerre S."/>
            <person name="Grabherr M."/>
            <person name="Kleber M."/>
            <person name="Mauceli E."/>
            <person name="MacCallum I."/>
        </authorList>
    </citation>
    <scope>NUCLEOTIDE SEQUENCE [LARGE SCALE GENOMIC DNA]</scope>
    <source>
        <strain evidence="4">Tucson 14024-0371.13</strain>
    </source>
</reference>
<feature type="signal peptide" evidence="1">
    <location>
        <begin position="1"/>
        <end position="20"/>
    </location>
</feature>
<sequence length="181" mass="21015">MLQKIVGILVVLISIRLCWTYDKFATEFKDGNTNDVSINTSPFVKIGNGYYYISLQAANWFMAYESCRKLRSELVTFENSEEHDAIQTYLQKKGSEGHTVMYWTSGNDLGKNGVHNWFSSAQPIKINRWAPGQPDNYQNKEHCDYLSSEYQYLLSDGRCECYKRYICEAPKQETISIVVWK</sequence>
<dbReference type="InParanoid" id="B3MK05"/>